<feature type="chain" id="PRO_5012152873" evidence="2">
    <location>
        <begin position="21"/>
        <end position="818"/>
    </location>
</feature>
<dbReference type="GO" id="GO:0008237">
    <property type="term" value="F:metallopeptidase activity"/>
    <property type="evidence" value="ECO:0007669"/>
    <property type="project" value="UniProtKB-KW"/>
</dbReference>
<feature type="compositionally biased region" description="Basic and acidic residues" evidence="1">
    <location>
        <begin position="35"/>
        <end position="51"/>
    </location>
</feature>
<dbReference type="Pfam" id="PF16313">
    <property type="entry name" value="DUF4953"/>
    <property type="match status" value="1"/>
</dbReference>
<dbReference type="AlphaFoldDB" id="A0A259TX23"/>
<evidence type="ECO:0000256" key="1">
    <source>
        <dbReference type="SAM" id="MobiDB-lite"/>
    </source>
</evidence>
<dbReference type="Gene3D" id="3.40.390.10">
    <property type="entry name" value="Collagenase (Catalytic Domain)"/>
    <property type="match status" value="1"/>
</dbReference>
<dbReference type="Proteomes" id="UP000216446">
    <property type="component" value="Unassembled WGS sequence"/>
</dbReference>
<dbReference type="InterPro" id="IPR024079">
    <property type="entry name" value="MetalloPept_cat_dom_sf"/>
</dbReference>
<feature type="region of interest" description="Disordered" evidence="1">
    <location>
        <begin position="19"/>
        <end position="51"/>
    </location>
</feature>
<reference evidence="6 7" key="1">
    <citation type="submission" date="2016-11" db="EMBL/GenBank/DDBJ databases">
        <title>Study of marine rhodopsin-containing bacteria.</title>
        <authorList>
            <person name="Yoshizawa S."/>
            <person name="Kumagai Y."/>
            <person name="Kogure K."/>
        </authorList>
    </citation>
    <scope>NUCLEOTIDE SEQUENCE [LARGE SCALE GENOMIC DNA]</scope>
    <source>
        <strain evidence="6 7">SG-29</strain>
    </source>
</reference>
<dbReference type="CDD" id="cd04276">
    <property type="entry name" value="ZnMc_MMP_like_2"/>
    <property type="match status" value="1"/>
</dbReference>
<accession>A0A259TX23</accession>
<dbReference type="SUPFAM" id="SSF55486">
    <property type="entry name" value="Metalloproteases ('zincins'), catalytic domain"/>
    <property type="match status" value="1"/>
</dbReference>
<sequence>MSRLLTLVAVLALAGCSTTAPTVSPEAPGGAASGEKAEKPKPKDGDPKPYDEVITEDAVTERGLFDVHRIGDKLFFEIPDSLMSREMLAVSRIAQTPADLSPFINAGSKTAEQVLKWERNGNRVLLRKASYTSVASDTLAIAQSVRVNNFEPVVMAFDVAALSPDSAGVVLDVTSLYTDDVPAITGLPTSLRTQYKVRRLDPKRSFIDEARAFPLNVNVRHTMTFDAAEPPSNAGTGTISMQMYQSMILLPAEPMTPRLADERVGWFTVSQIDFGSNAQKADQKTYIRRWRLEPTDPEAYARGELVEPVKPIVYTLDPGTPERWRPYFCMGVEDWNRAFEAAGFKNAIRCEMPPAPGDSTQFDPEDVRFSTVRYVASETRNATGPSVSDPRSGEIIESDIIWYHNHIRSYRNRLMIETGAANPQARSLEIDEELIGETMRQVIAHEIGHALGLPHNMIASSSFPVDSLRSPAFTSEFGVAPTIMDYTRQNYIAQPGDGVTRFVRMVGLYDDYAINWGYRWYPGITSPEAETARLDALIAEKEGDPMYRFSTGSGGYNPDAQTEDMGNDPVAASGYAVANLKRVVPNLIEWTSTPGEGYDDLGEIYGELQGMYARYMGHVVTVLGGVRVTPKSTDQAGVVYEPVPRAEQERALDFLAQNVFETPEWLLDREILRRIEASGAVDRMRGIQMRTLDGVLDAERLHRLVEREAIDGGEAWPLAEYMDAVREDIWSELARQRPAISTQRRHLQRGYVETLEALMTEDERRGTDLSQSDIRAAARAELKTIRTQARRARGADAATRAHLDDIADRIDDLLENDG</sequence>
<evidence type="ECO:0000259" key="3">
    <source>
        <dbReference type="Pfam" id="PF16313"/>
    </source>
</evidence>
<dbReference type="PROSITE" id="PS51257">
    <property type="entry name" value="PROKAR_LIPOPROTEIN"/>
    <property type="match status" value="1"/>
</dbReference>
<keyword evidence="6" id="KW-0378">Hydrolase</keyword>
<dbReference type="EMBL" id="MQWB01000001">
    <property type="protein sequence ID" value="OZC02250.1"/>
    <property type="molecule type" value="Genomic_DNA"/>
</dbReference>
<evidence type="ECO:0000256" key="2">
    <source>
        <dbReference type="SAM" id="SignalP"/>
    </source>
</evidence>
<dbReference type="InterPro" id="IPR033428">
    <property type="entry name" value="DUF5118"/>
</dbReference>
<evidence type="ECO:0000313" key="7">
    <source>
        <dbReference type="Proteomes" id="UP000216446"/>
    </source>
</evidence>
<gene>
    <name evidence="6" type="ORF">BSZ36_04150</name>
</gene>
<dbReference type="InterPro" id="IPR032534">
    <property type="entry name" value="EcxA_zinc-bd"/>
</dbReference>
<evidence type="ECO:0000313" key="6">
    <source>
        <dbReference type="EMBL" id="OZC02250.1"/>
    </source>
</evidence>
<keyword evidence="6" id="KW-0482">Metalloprotease</keyword>
<proteinExistence type="predicted"/>
<organism evidence="6 7">
    <name type="scientific">Rubricoccus marinus</name>
    <dbReference type="NCBI Taxonomy" id="716817"/>
    <lineage>
        <taxon>Bacteria</taxon>
        <taxon>Pseudomonadati</taxon>
        <taxon>Rhodothermota</taxon>
        <taxon>Rhodothermia</taxon>
        <taxon>Rhodothermales</taxon>
        <taxon>Rubricoccaceae</taxon>
        <taxon>Rubricoccus</taxon>
    </lineage>
</organism>
<feature type="signal peptide" evidence="2">
    <location>
        <begin position="1"/>
        <end position="20"/>
    </location>
</feature>
<dbReference type="GO" id="GO:0006508">
    <property type="term" value="P:proteolysis"/>
    <property type="evidence" value="ECO:0007669"/>
    <property type="project" value="UniProtKB-KW"/>
</dbReference>
<evidence type="ECO:0000259" key="4">
    <source>
        <dbReference type="Pfam" id="PF17148"/>
    </source>
</evidence>
<dbReference type="InterPro" id="IPR034032">
    <property type="entry name" value="Zn_MMP-like_bac"/>
</dbReference>
<keyword evidence="2" id="KW-0732">Signal</keyword>
<protein>
    <submittedName>
        <fullName evidence="6">Zinc-dependent metalloprotease</fullName>
    </submittedName>
</protein>
<feature type="domain" description="DUF5117" evidence="4">
    <location>
        <begin position="107"/>
        <end position="294"/>
    </location>
</feature>
<comment type="caution">
    <text evidence="6">The sequence shown here is derived from an EMBL/GenBank/DDBJ whole genome shotgun (WGS) entry which is preliminary data.</text>
</comment>
<dbReference type="PANTHER" id="PTHR38478">
    <property type="entry name" value="PEPTIDASE M1A AND M12B"/>
    <property type="match status" value="1"/>
</dbReference>
<feature type="domain" description="DUF5118" evidence="5">
    <location>
        <begin position="47"/>
        <end position="96"/>
    </location>
</feature>
<dbReference type="InParanoid" id="A0A259TX23"/>
<name>A0A259TX23_9BACT</name>
<dbReference type="RefSeq" id="WP_218827547.1">
    <property type="nucleotide sequence ID" value="NZ_MQWB01000001.1"/>
</dbReference>
<dbReference type="PANTHER" id="PTHR38478:SF1">
    <property type="entry name" value="ZINC DEPENDENT METALLOPROTEASE DOMAIN LIPOPROTEIN"/>
    <property type="match status" value="1"/>
</dbReference>
<keyword evidence="6" id="KW-0645">Protease</keyword>
<evidence type="ECO:0000259" key="5">
    <source>
        <dbReference type="Pfam" id="PF17162"/>
    </source>
</evidence>
<feature type="domain" description="EcxA zinc-binding" evidence="3">
    <location>
        <begin position="429"/>
        <end position="735"/>
    </location>
</feature>
<dbReference type="Pfam" id="PF17148">
    <property type="entry name" value="DUF5117"/>
    <property type="match status" value="1"/>
</dbReference>
<keyword evidence="7" id="KW-1185">Reference proteome</keyword>
<dbReference type="InterPro" id="IPR033413">
    <property type="entry name" value="DUF5117"/>
</dbReference>
<dbReference type="Pfam" id="PF17162">
    <property type="entry name" value="DUF5118"/>
    <property type="match status" value="1"/>
</dbReference>